<dbReference type="RefSeq" id="WP_078767578.1">
    <property type="nucleotide sequence ID" value="NZ_FUWW01000001.1"/>
</dbReference>
<dbReference type="GO" id="GO:0005524">
    <property type="term" value="F:ATP binding"/>
    <property type="evidence" value="ECO:0007669"/>
    <property type="project" value="InterPro"/>
</dbReference>
<protein>
    <submittedName>
        <fullName evidence="2">ATPase family associated with various cellular activities (AAA)</fullName>
    </submittedName>
</protein>
<name>A0A1T4JSW7_9FIRM</name>
<dbReference type="GO" id="GO:0016887">
    <property type="term" value="F:ATP hydrolysis activity"/>
    <property type="evidence" value="ECO:0007669"/>
    <property type="project" value="InterPro"/>
</dbReference>
<dbReference type="InterPro" id="IPR027417">
    <property type="entry name" value="P-loop_NTPase"/>
</dbReference>
<dbReference type="InterPro" id="IPR003593">
    <property type="entry name" value="AAA+_ATPase"/>
</dbReference>
<dbReference type="AlphaFoldDB" id="A0A1T4JSW7"/>
<feature type="domain" description="AAA+ ATPase" evidence="1">
    <location>
        <begin position="72"/>
        <end position="195"/>
    </location>
</feature>
<evidence type="ECO:0000259" key="1">
    <source>
        <dbReference type="SMART" id="SM00382"/>
    </source>
</evidence>
<dbReference type="InterPro" id="IPR003959">
    <property type="entry name" value="ATPase_AAA_core"/>
</dbReference>
<dbReference type="OrthoDB" id="5037894at2"/>
<dbReference type="SMART" id="SM00382">
    <property type="entry name" value="AAA"/>
    <property type="match status" value="1"/>
</dbReference>
<dbReference type="Proteomes" id="UP000190657">
    <property type="component" value="Unassembled WGS sequence"/>
</dbReference>
<dbReference type="STRING" id="290054.SAMN02745114_00058"/>
<dbReference type="Pfam" id="PF00004">
    <property type="entry name" value="AAA"/>
    <property type="match status" value="1"/>
</dbReference>
<proteinExistence type="predicted"/>
<dbReference type="Gene3D" id="3.40.50.300">
    <property type="entry name" value="P-loop containing nucleotide triphosphate hydrolases"/>
    <property type="match status" value="1"/>
</dbReference>
<dbReference type="SUPFAM" id="SSF52540">
    <property type="entry name" value="P-loop containing nucleoside triphosphate hydrolases"/>
    <property type="match status" value="1"/>
</dbReference>
<accession>A0A1T4JSW7</accession>
<evidence type="ECO:0000313" key="3">
    <source>
        <dbReference type="Proteomes" id="UP000190657"/>
    </source>
</evidence>
<evidence type="ECO:0000313" key="2">
    <source>
        <dbReference type="EMBL" id="SJZ33286.1"/>
    </source>
</evidence>
<dbReference type="EMBL" id="FUWW01000001">
    <property type="protein sequence ID" value="SJZ33286.1"/>
    <property type="molecule type" value="Genomic_DNA"/>
</dbReference>
<organism evidence="2 3">
    <name type="scientific">Eubacterium coprostanoligenes</name>
    <dbReference type="NCBI Taxonomy" id="290054"/>
    <lineage>
        <taxon>Bacteria</taxon>
        <taxon>Bacillati</taxon>
        <taxon>Bacillota</taxon>
        <taxon>Clostridia</taxon>
        <taxon>Eubacteriales</taxon>
        <taxon>Eubacteriaceae</taxon>
        <taxon>Eubacterium</taxon>
    </lineage>
</organism>
<gene>
    <name evidence="2" type="ORF">SAMN02745114_00058</name>
</gene>
<reference evidence="2 3" key="1">
    <citation type="submission" date="2017-02" db="EMBL/GenBank/DDBJ databases">
        <authorList>
            <person name="Peterson S.W."/>
        </authorList>
    </citation>
    <scope>NUCLEOTIDE SEQUENCE [LARGE SCALE GENOMIC DNA]</scope>
    <source>
        <strain evidence="2 3">ATCC 51222</strain>
    </source>
</reference>
<sequence>MTILQNEDIFKIGNGIIKTHDLLPLGTYHIQKDHNGELYLVEREDLKADCKIYGDYADKAPSVYKTYLHYPKSMGVLLCGANGTGKTLFAKKLCELAKNYQMPVILVDRQFDGLTAFIDSIKQEAVVLFDEFDKTMVTQTFRGSECDPKLLSLLDGTSMNKKLFIFTVNNSKLIGEHLINRPNRLHYKFNFTIPSISEINEYLCDSIDKEKQTVIPEILEIAVRIPLNYDALRAIAFEINHGNDLDDSLYDLNINYSDTLIYDVEVFLSNDFNTLTNNNVEIDFYAKTAQFFTSYDYGNEQYRVCINLQNAYTDIESETLIIPKEDINVFNTSSSKRYPTVKYAQLKLKRQN</sequence>
<keyword evidence="3" id="KW-1185">Reference proteome</keyword>